<dbReference type="InterPro" id="IPR011009">
    <property type="entry name" value="Kinase-like_dom_sf"/>
</dbReference>
<proteinExistence type="predicted"/>
<dbReference type="InterPro" id="IPR011260">
    <property type="entry name" value="RNAP_asu_C"/>
</dbReference>
<dbReference type="SMART" id="SM00220">
    <property type="entry name" value="S_TKc"/>
    <property type="match status" value="2"/>
</dbReference>
<keyword evidence="4" id="KW-0418">Kinase</keyword>
<organism evidence="4 5">
    <name type="scientific">Gimesia maris</name>
    <dbReference type="NCBI Taxonomy" id="122"/>
    <lineage>
        <taxon>Bacteria</taxon>
        <taxon>Pseudomonadati</taxon>
        <taxon>Planctomycetota</taxon>
        <taxon>Planctomycetia</taxon>
        <taxon>Planctomycetales</taxon>
        <taxon>Planctomycetaceae</taxon>
        <taxon>Gimesia</taxon>
    </lineage>
</organism>
<dbReference type="Gene3D" id="1.10.510.10">
    <property type="entry name" value="Transferase(Phosphotransferase) domain 1"/>
    <property type="match status" value="2"/>
</dbReference>
<name>A0ABX5YRK7_9PLAN</name>
<evidence type="ECO:0000313" key="4">
    <source>
        <dbReference type="EMBL" id="QEG18200.1"/>
    </source>
</evidence>
<dbReference type="Pfam" id="PF08378">
    <property type="entry name" value="NERD"/>
    <property type="match status" value="1"/>
</dbReference>
<dbReference type="NCBIfam" id="NF033442">
    <property type="entry name" value="BREX_PglW"/>
    <property type="match status" value="1"/>
</dbReference>
<feature type="region of interest" description="Disordered" evidence="1">
    <location>
        <begin position="871"/>
        <end position="893"/>
    </location>
</feature>
<dbReference type="InterPro" id="IPR011528">
    <property type="entry name" value="NERD"/>
</dbReference>
<feature type="region of interest" description="Disordered" evidence="1">
    <location>
        <begin position="1200"/>
        <end position="1221"/>
    </location>
</feature>
<evidence type="ECO:0000313" key="5">
    <source>
        <dbReference type="Proteomes" id="UP000322887"/>
    </source>
</evidence>
<evidence type="ECO:0000259" key="3">
    <source>
        <dbReference type="PROSITE" id="PS50965"/>
    </source>
</evidence>
<dbReference type="Pfam" id="PF03118">
    <property type="entry name" value="RNA_pol_A_CTD"/>
    <property type="match status" value="1"/>
</dbReference>
<feature type="domain" description="Protein kinase" evidence="2">
    <location>
        <begin position="520"/>
        <end position="783"/>
    </location>
</feature>
<keyword evidence="5" id="KW-1185">Reference proteome</keyword>
<dbReference type="SUPFAM" id="SSF47789">
    <property type="entry name" value="C-terminal domain of RNA polymerase alpha subunit"/>
    <property type="match status" value="1"/>
</dbReference>
<protein>
    <submittedName>
        <fullName evidence="4">Serine/threonine-protein kinase PrkC</fullName>
        <ecNumber evidence="4">2.7.11.1</ecNumber>
    </submittedName>
</protein>
<dbReference type="GO" id="GO:0004674">
    <property type="term" value="F:protein serine/threonine kinase activity"/>
    <property type="evidence" value="ECO:0007669"/>
    <property type="project" value="UniProtKB-EC"/>
</dbReference>
<feature type="domain" description="NERD" evidence="3">
    <location>
        <begin position="13"/>
        <end position="130"/>
    </location>
</feature>
<dbReference type="GeneID" id="98648572"/>
<feature type="domain" description="Protein kinase" evidence="2">
    <location>
        <begin position="211"/>
        <end position="504"/>
    </location>
</feature>
<keyword evidence="4" id="KW-0808">Transferase</keyword>
<dbReference type="Gene3D" id="1.10.150.20">
    <property type="entry name" value="5' to 3' exonuclease, C-terminal subdomain"/>
    <property type="match status" value="1"/>
</dbReference>
<dbReference type="PROSITE" id="PS50011">
    <property type="entry name" value="PROTEIN_KINASE_DOM"/>
    <property type="match status" value="2"/>
</dbReference>
<dbReference type="PANTHER" id="PTHR44167:SF24">
    <property type="entry name" value="SERINE_THREONINE-PROTEIN KINASE CHK2"/>
    <property type="match status" value="1"/>
</dbReference>
<feature type="compositionally biased region" description="Polar residues" evidence="1">
    <location>
        <begin position="882"/>
        <end position="893"/>
    </location>
</feature>
<reference evidence="4 5" key="1">
    <citation type="submission" date="2019-08" db="EMBL/GenBank/DDBJ databases">
        <title>Deep-cultivation of Planctomycetes and their phenomic and genomic characterization uncovers novel biology.</title>
        <authorList>
            <person name="Wiegand S."/>
            <person name="Jogler M."/>
            <person name="Boedeker C."/>
            <person name="Pinto D."/>
            <person name="Vollmers J."/>
            <person name="Rivas-Marin E."/>
            <person name="Kohn T."/>
            <person name="Peeters S.H."/>
            <person name="Heuer A."/>
            <person name="Rast P."/>
            <person name="Oberbeckmann S."/>
            <person name="Bunk B."/>
            <person name="Jeske O."/>
            <person name="Meyerdierks A."/>
            <person name="Storesund J.E."/>
            <person name="Kallscheuer N."/>
            <person name="Luecker S."/>
            <person name="Lage O.M."/>
            <person name="Pohl T."/>
            <person name="Merkel B.J."/>
            <person name="Hornburger P."/>
            <person name="Mueller R.-W."/>
            <person name="Bruemmer F."/>
            <person name="Labrenz M."/>
            <person name="Spormann A.M."/>
            <person name="Op den Camp H."/>
            <person name="Overmann J."/>
            <person name="Amann R."/>
            <person name="Jetten M.S.M."/>
            <person name="Mascher T."/>
            <person name="Medema M.H."/>
            <person name="Devos D.P."/>
            <person name="Kaster A.-K."/>
            <person name="Ovreas L."/>
            <person name="Rohde M."/>
            <person name="Galperin M.Y."/>
            <person name="Jogler C."/>
        </authorList>
    </citation>
    <scope>NUCLEOTIDE SEQUENCE [LARGE SCALE GENOMIC DNA]</scope>
    <source>
        <strain evidence="4 5">DSM 8797</strain>
    </source>
</reference>
<sequence length="1405" mass="157805">MAEADNWTTVTESKFSWEREALDYVRSQFPKFAPYRAWSNFEFIADDGSINEVDLLVFSPQGFFLIEIKSSPGRLQGDAGTWTWERDGKRYPVDNPLIATNLKAKKLSSLLQKQKALKNRGRLPFIEPLVFCSAAGLQCELKGNARAKVCLRDREEPKRPGIMAAISRRECPGLDSHLKGTHDTPMSNAVGQALNQAGIRPSQKSRKVGDYLLKQIIGEGPGYQDWSAEHTALENSKRRVRLYLVRNEATPEDRDTVQRAALREYQILETLEHPGILRVNNFTEHELGPALLFEHDPLSMRLDHFLARQKDQLDIATQLDLIRQLAEAMQYAHEKKVVHRGLCPQSILVTSINSEHPRLKVFNWQLSYRESSTSTKVSRAVSATSHVDRLVEDAATAYMAPEILTDSQTSTGEHLDVFSLGTIAYQIFSGLPPAANALELSEKLRETKGLQISSVLNGASEWLQEMIRSATNPVVPDRTGSIVDFLEMLDEVENELTSPDHEQLEDPTRAKIDDILPGGYKILRRLGHGACSVAFLVELDQQDFILKVASETRHNDRLRAEAELLSRQEMRHTNIVDFVDAVQLGNHFGFLMRPVYTERGKRLIETLGQRLRKDGRLHIDLLQRFGDDLLQVVNHLEEQGIPHRDIKPDNIAVGMVGRGSKLHLVLFDFSLSKTPAENIRAGTTGYLEPLLPLREPAPPRWDLHAERYAAAVTLYELATGTLPVWGDGVTTAIYLPTDTEITIDAELFDLALRESLTEFFTQAFRRNIDQRFDNAEEMLRAWRNCFEGIDEPGALSDHADETRLQELLADAEFETQIPELGLGSRSANALDRANILTVEDLLTVPMRRLMRLRGVGNKTRREITSAVKILRDRLGKPDRDPSSLSDPESTQTEPVAVEHLSLDLLVSRLLNTGARDGENFQRGVRLLLGLDPALQDPWPSQAEIARELDVTRARAGQIVTRLQDRWSKDAALTRLRADLAEMLAVQSGVMSIRELAEALIVARGSSEELLQKTAHACAVIRAAVEVERTMTEPRFLVRRENQSILIAAHTEFATWARKLGVIADQLADEDPLLAPARILERLQEVTPPDDLLIPDARLVRLAAEVSDHAALSSRQELYPRNMDPVRALKLSQGALLGQRKLTVAQIQERVAGRYPDASPLPDRPLLNNLLDQAGFDLKWEPSDEDPPGCYFSRQPNQITLTSSNTSRQRRSSLPSDPGEITPELADARQFEERLQRNLQEGSFLTLLVGPREFETALAELTRRFPLELVDLEGLLIEALRETASQAGVNWELVLQTDARPQSGDWDKLKLLVNRAVPVVEQKLKHADKTMLMIYPGLLARYDQMELLSQLSQQVGRPNGIHGLWLLLPGDSQALIDGKPVPLIGPGQRTRIPRSWLKNIHREDAS</sequence>
<dbReference type="EMBL" id="CP042910">
    <property type="protein sequence ID" value="QEG18200.1"/>
    <property type="molecule type" value="Genomic_DNA"/>
</dbReference>
<feature type="compositionally biased region" description="Basic and acidic residues" evidence="1">
    <location>
        <begin position="871"/>
        <end position="881"/>
    </location>
</feature>
<dbReference type="Pfam" id="PF00069">
    <property type="entry name" value="Pkinase"/>
    <property type="match status" value="2"/>
</dbReference>
<dbReference type="PANTHER" id="PTHR44167">
    <property type="entry name" value="OVARIAN-SPECIFIC SERINE/THREONINE-PROTEIN KINASE LOK-RELATED"/>
    <property type="match status" value="1"/>
</dbReference>
<dbReference type="Gene3D" id="3.30.200.20">
    <property type="entry name" value="Phosphorylase Kinase, domain 1"/>
    <property type="match status" value="2"/>
</dbReference>
<evidence type="ECO:0000256" key="1">
    <source>
        <dbReference type="SAM" id="MobiDB-lite"/>
    </source>
</evidence>
<dbReference type="SUPFAM" id="SSF56112">
    <property type="entry name" value="Protein kinase-like (PK-like)"/>
    <property type="match status" value="2"/>
</dbReference>
<accession>A0ABX5YRK7</accession>
<evidence type="ECO:0000259" key="2">
    <source>
        <dbReference type="PROSITE" id="PS50011"/>
    </source>
</evidence>
<gene>
    <name evidence="4" type="primary">prkC_20</name>
    <name evidence="4" type="ORF">GmarT_40860</name>
</gene>
<dbReference type="PROSITE" id="PS50965">
    <property type="entry name" value="NERD"/>
    <property type="match status" value="1"/>
</dbReference>
<dbReference type="Proteomes" id="UP000322887">
    <property type="component" value="Chromosome"/>
</dbReference>
<dbReference type="EC" id="2.7.11.1" evidence="4"/>
<dbReference type="InterPro" id="IPR000719">
    <property type="entry name" value="Prot_kinase_dom"/>
</dbReference>
<dbReference type="RefSeq" id="WP_002646771.1">
    <property type="nucleotide sequence ID" value="NZ_CP042910.1"/>
</dbReference>
<dbReference type="InterPro" id="IPR049832">
    <property type="entry name" value="BREX_PglW"/>
</dbReference>